<evidence type="ECO:0000256" key="7">
    <source>
        <dbReference type="ARBA" id="ARBA00022989"/>
    </source>
</evidence>
<dbReference type="Pfam" id="PF00005">
    <property type="entry name" value="ABC_tran"/>
    <property type="match status" value="1"/>
</dbReference>
<dbReference type="GO" id="GO:0005886">
    <property type="term" value="C:plasma membrane"/>
    <property type="evidence" value="ECO:0007669"/>
    <property type="project" value="UniProtKB-SubCell"/>
</dbReference>
<evidence type="ECO:0000256" key="4">
    <source>
        <dbReference type="ARBA" id="ARBA00022692"/>
    </source>
</evidence>
<dbReference type="InterPro" id="IPR003439">
    <property type="entry name" value="ABC_transporter-like_ATP-bd"/>
</dbReference>
<dbReference type="GO" id="GO:0016887">
    <property type="term" value="F:ATP hydrolysis activity"/>
    <property type="evidence" value="ECO:0007669"/>
    <property type="project" value="InterPro"/>
</dbReference>
<dbReference type="Gene3D" id="1.20.1560.10">
    <property type="entry name" value="ABC transporter type 1, transmembrane domain"/>
    <property type="match status" value="1"/>
</dbReference>
<dbReference type="InterPro" id="IPR027417">
    <property type="entry name" value="P-loop_NTPase"/>
</dbReference>
<evidence type="ECO:0000259" key="12">
    <source>
        <dbReference type="PROSITE" id="PS50893"/>
    </source>
</evidence>
<dbReference type="InterPro" id="IPR003593">
    <property type="entry name" value="AAA+_ATPase"/>
</dbReference>
<keyword evidence="3" id="KW-1003">Cell membrane</keyword>
<feature type="transmembrane region" description="Helical" evidence="11">
    <location>
        <begin position="168"/>
        <end position="191"/>
    </location>
</feature>
<dbReference type="CDD" id="cd03228">
    <property type="entry name" value="ABCC_MRP_Like"/>
    <property type="match status" value="1"/>
</dbReference>
<evidence type="ECO:0000256" key="6">
    <source>
        <dbReference type="ARBA" id="ARBA00022840"/>
    </source>
</evidence>
<keyword evidence="6 14" id="KW-0067">ATP-binding</keyword>
<keyword evidence="2" id="KW-0813">Transport</keyword>
<reference evidence="15" key="1">
    <citation type="submission" date="2016-10" db="EMBL/GenBank/DDBJ databases">
        <authorList>
            <person name="Varghese N."/>
            <person name="Submissions S."/>
        </authorList>
    </citation>
    <scope>NUCLEOTIDE SEQUENCE [LARGE SCALE GENOMIC DNA]</scope>
    <source>
        <strain evidence="15">CGMCC 4.7038</strain>
    </source>
</reference>
<dbReference type="Pfam" id="PF00664">
    <property type="entry name" value="ABC_membrane"/>
    <property type="match status" value="1"/>
</dbReference>
<dbReference type="RefSeq" id="WP_092374529.1">
    <property type="nucleotide sequence ID" value="NZ_BOPI01000009.1"/>
</dbReference>
<feature type="domain" description="ABC transporter" evidence="12">
    <location>
        <begin position="375"/>
        <end position="613"/>
    </location>
</feature>
<feature type="transmembrane region" description="Helical" evidence="11">
    <location>
        <begin position="34"/>
        <end position="59"/>
    </location>
</feature>
<dbReference type="InterPro" id="IPR039421">
    <property type="entry name" value="Type_1_exporter"/>
</dbReference>
<proteinExistence type="inferred from homology"/>
<evidence type="ECO:0000256" key="11">
    <source>
        <dbReference type="SAM" id="Phobius"/>
    </source>
</evidence>
<dbReference type="PROSITE" id="PS00211">
    <property type="entry name" value="ABC_TRANSPORTER_1"/>
    <property type="match status" value="1"/>
</dbReference>
<dbReference type="InterPro" id="IPR017871">
    <property type="entry name" value="ABC_transporter-like_CS"/>
</dbReference>
<dbReference type="InterPro" id="IPR011527">
    <property type="entry name" value="ABC1_TM_dom"/>
</dbReference>
<dbReference type="Proteomes" id="UP000198707">
    <property type="component" value="Unassembled WGS sequence"/>
</dbReference>
<dbReference type="Gene3D" id="3.40.50.300">
    <property type="entry name" value="P-loop containing nucleotide triphosphate hydrolases"/>
    <property type="match status" value="1"/>
</dbReference>
<comment type="similarity">
    <text evidence="9">Belongs to the ABC transporter superfamily. Lipid exporter (TC 3.A.1.106) family.</text>
</comment>
<dbReference type="AlphaFoldDB" id="A0A1H6SGE4"/>
<keyword evidence="5" id="KW-0547">Nucleotide-binding</keyword>
<feature type="region of interest" description="Disordered" evidence="10">
    <location>
        <begin position="598"/>
        <end position="617"/>
    </location>
</feature>
<organism evidence="14 15">
    <name type="scientific">Micromonospora phaseoli</name>
    <dbReference type="NCBI Taxonomy" id="1144548"/>
    <lineage>
        <taxon>Bacteria</taxon>
        <taxon>Bacillati</taxon>
        <taxon>Actinomycetota</taxon>
        <taxon>Actinomycetes</taxon>
        <taxon>Micromonosporales</taxon>
        <taxon>Micromonosporaceae</taxon>
        <taxon>Micromonospora</taxon>
    </lineage>
</organism>
<accession>A0A1H6SGE4</accession>
<gene>
    <name evidence="14" type="ORF">SAMN05443287_101665</name>
</gene>
<dbReference type="OrthoDB" id="9806127at2"/>
<evidence type="ECO:0000313" key="14">
    <source>
        <dbReference type="EMBL" id="SEI65946.1"/>
    </source>
</evidence>
<feature type="transmembrane region" description="Helical" evidence="11">
    <location>
        <begin position="197"/>
        <end position="215"/>
    </location>
</feature>
<dbReference type="EMBL" id="FNYV01000001">
    <property type="protein sequence ID" value="SEI65946.1"/>
    <property type="molecule type" value="Genomic_DNA"/>
</dbReference>
<evidence type="ECO:0000256" key="2">
    <source>
        <dbReference type="ARBA" id="ARBA00022448"/>
    </source>
</evidence>
<keyword evidence="8 11" id="KW-0472">Membrane</keyword>
<dbReference type="InterPro" id="IPR036640">
    <property type="entry name" value="ABC1_TM_sf"/>
</dbReference>
<evidence type="ECO:0000256" key="8">
    <source>
        <dbReference type="ARBA" id="ARBA00023136"/>
    </source>
</evidence>
<evidence type="ECO:0000259" key="13">
    <source>
        <dbReference type="PROSITE" id="PS50929"/>
    </source>
</evidence>
<feature type="domain" description="ABC transmembrane type-1" evidence="13">
    <location>
        <begin position="35"/>
        <end position="338"/>
    </location>
</feature>
<feature type="transmembrane region" description="Helical" evidence="11">
    <location>
        <begin position="283"/>
        <end position="300"/>
    </location>
</feature>
<dbReference type="GO" id="GO:0005524">
    <property type="term" value="F:ATP binding"/>
    <property type="evidence" value="ECO:0007669"/>
    <property type="project" value="UniProtKB-KW"/>
</dbReference>
<feature type="transmembrane region" description="Helical" evidence="11">
    <location>
        <begin position="92"/>
        <end position="117"/>
    </location>
</feature>
<keyword evidence="7 11" id="KW-1133">Transmembrane helix</keyword>
<comment type="subcellular location">
    <subcellularLocation>
        <location evidence="1">Cell membrane</location>
        <topology evidence="1">Multi-pass membrane protein</topology>
    </subcellularLocation>
</comment>
<dbReference type="GO" id="GO:0140359">
    <property type="term" value="F:ABC-type transporter activity"/>
    <property type="evidence" value="ECO:0007669"/>
    <property type="project" value="InterPro"/>
</dbReference>
<evidence type="ECO:0000256" key="10">
    <source>
        <dbReference type="SAM" id="MobiDB-lite"/>
    </source>
</evidence>
<sequence length="617" mass="65891">MTLSGTETHTGNDGVVRTMRRGVALLDEHSRRHYVLAAPAALIIMILELVGFIALAAVVQVLTTPALLTSAGPRSLIGLTQGVVGAKSPTTYVAVVGAFAVGLLIARGAFASVVAWWQAGVLARAEAALSTRLFRTFVTADYGFHLEHHSADLTRTVAQSVRLLMARVLLPGTSVVIEGALIVGLGAALLAMEPLPALTSMTTLGLAMALYLAVVRRKSRRIGMDDERLGAQDQRIIQEGLGAVKVLTILERRRHVVARFDVSRHQHTQALRGLLFMSSLSRYYLEAVVLVVAAAIAMAALSDGKAGALGSIGVILAGSMRLLPSVQRLLVALNNIRAGASSIDTIERDLSLAAADEPDEPQRTPSTAVPFHDRIEFRDLTYRYPSASTPALHTINLVIRYGESVGITGTSGSGKTTLVDVLTGLLTPADGGGIYVDGVKITRANLASWRTQIGYVPQETVIVDDSIRRNVALGLDDEDIDDQAVWRALEQAQLRGLVEGLADGLDSRLGERGVRMSGGQRQRIGIARALYHSPRVLVLDEATAALDDTTEGQIVSTIERLHGKVTIVMIAHRLSTVERCDALVLLEHGRVETIRTLPASASHPSPHHALTRAPATS</sequence>
<dbReference type="FunFam" id="3.40.50.300:FF:000299">
    <property type="entry name" value="ABC transporter ATP-binding protein/permease"/>
    <property type="match status" value="1"/>
</dbReference>
<keyword evidence="4 11" id="KW-0812">Transmembrane</keyword>
<evidence type="ECO:0000313" key="15">
    <source>
        <dbReference type="Proteomes" id="UP000198707"/>
    </source>
</evidence>
<dbReference type="SMART" id="SM00382">
    <property type="entry name" value="AAA"/>
    <property type="match status" value="1"/>
</dbReference>
<evidence type="ECO:0000256" key="9">
    <source>
        <dbReference type="ARBA" id="ARBA00061644"/>
    </source>
</evidence>
<dbReference type="SUPFAM" id="SSF90123">
    <property type="entry name" value="ABC transporter transmembrane region"/>
    <property type="match status" value="1"/>
</dbReference>
<evidence type="ECO:0000256" key="1">
    <source>
        <dbReference type="ARBA" id="ARBA00004651"/>
    </source>
</evidence>
<keyword evidence="15" id="KW-1185">Reference proteome</keyword>
<dbReference type="PROSITE" id="PS50929">
    <property type="entry name" value="ABC_TM1F"/>
    <property type="match status" value="1"/>
</dbReference>
<dbReference type="PANTHER" id="PTHR24221">
    <property type="entry name" value="ATP-BINDING CASSETTE SUB-FAMILY B"/>
    <property type="match status" value="1"/>
</dbReference>
<dbReference type="SUPFAM" id="SSF52540">
    <property type="entry name" value="P-loop containing nucleoside triphosphate hydrolases"/>
    <property type="match status" value="1"/>
</dbReference>
<name>A0A1H6SGE4_9ACTN</name>
<dbReference type="PANTHER" id="PTHR24221:SF654">
    <property type="entry name" value="ATP-BINDING CASSETTE SUB-FAMILY B MEMBER 6"/>
    <property type="match status" value="1"/>
</dbReference>
<dbReference type="PROSITE" id="PS50893">
    <property type="entry name" value="ABC_TRANSPORTER_2"/>
    <property type="match status" value="1"/>
</dbReference>
<evidence type="ECO:0000256" key="3">
    <source>
        <dbReference type="ARBA" id="ARBA00022475"/>
    </source>
</evidence>
<dbReference type="STRING" id="1144548.SAMN05443287_101665"/>
<dbReference type="GO" id="GO:0034040">
    <property type="term" value="F:ATPase-coupled lipid transmembrane transporter activity"/>
    <property type="evidence" value="ECO:0007669"/>
    <property type="project" value="TreeGrafter"/>
</dbReference>
<protein>
    <submittedName>
        <fullName evidence="14">ATP-binding cassette, subfamily C</fullName>
    </submittedName>
</protein>
<evidence type="ECO:0000256" key="5">
    <source>
        <dbReference type="ARBA" id="ARBA00022741"/>
    </source>
</evidence>